<dbReference type="SUPFAM" id="SSF143744">
    <property type="entry name" value="GlcG-like"/>
    <property type="match status" value="1"/>
</dbReference>
<evidence type="ECO:0000313" key="3">
    <source>
        <dbReference type="Proteomes" id="UP000185663"/>
    </source>
</evidence>
<organism evidence="2 3">
    <name type="scientific">Paraoerskovia marina</name>
    <dbReference type="NCBI Taxonomy" id="545619"/>
    <lineage>
        <taxon>Bacteria</taxon>
        <taxon>Bacillati</taxon>
        <taxon>Actinomycetota</taxon>
        <taxon>Actinomycetes</taxon>
        <taxon>Micrococcales</taxon>
        <taxon>Cellulomonadaceae</taxon>
        <taxon>Paraoerskovia</taxon>
    </lineage>
</organism>
<dbReference type="Pfam" id="PF03928">
    <property type="entry name" value="HbpS-like"/>
    <property type="match status" value="1"/>
</dbReference>
<dbReference type="Gene3D" id="3.30.450.150">
    <property type="entry name" value="Haem-degrading domain"/>
    <property type="match status" value="1"/>
</dbReference>
<dbReference type="RefSeq" id="WP_083372078.1">
    <property type="nucleotide sequence ID" value="NZ_LT629776.1"/>
</dbReference>
<accession>A0A1H1RQN3</accession>
<sequence>MTEDLAALIADVEQQEWDLVLTSFTYDDAWNLGCLVAEIARDRGLPIVVDVRRGRQQMFHAALPGSTPDNDSWVERKVRVVERFGASSYLLGLRARLRGQTFSEQHQLPFQEYAAAGGAFPVRVDGVDIVGVLSVSGLTQQDDHALVVEALTRFRAMSADA</sequence>
<evidence type="ECO:0000256" key="1">
    <source>
        <dbReference type="HAMAP-Rule" id="MF_00761"/>
    </source>
</evidence>
<name>A0A1H1RQN3_9CELL</name>
<dbReference type="InterPro" id="IPR005624">
    <property type="entry name" value="PduO/GlcC-like"/>
</dbReference>
<dbReference type="OrthoDB" id="9815315at2"/>
<comment type="similarity">
    <text evidence="1">Belongs to the UPF0303 family.</text>
</comment>
<evidence type="ECO:0000313" key="2">
    <source>
        <dbReference type="EMBL" id="SDS38057.1"/>
    </source>
</evidence>
<dbReference type="PANTHER" id="PTHR28255">
    <property type="match status" value="1"/>
</dbReference>
<dbReference type="AlphaFoldDB" id="A0A1H1RQN3"/>
<dbReference type="eggNOG" id="COG4702">
    <property type="taxonomic scope" value="Bacteria"/>
</dbReference>
<keyword evidence="3" id="KW-1185">Reference proteome</keyword>
<dbReference type="HAMAP" id="MF_00761">
    <property type="entry name" value="UPF0303"/>
    <property type="match status" value="1"/>
</dbReference>
<dbReference type="STRING" id="545619.SAMN04489860_1422"/>
<dbReference type="InterPro" id="IPR010371">
    <property type="entry name" value="YBR137W-like"/>
</dbReference>
<dbReference type="PANTHER" id="PTHR28255:SF1">
    <property type="entry name" value="UPF0303 PROTEIN YBR137W"/>
    <property type="match status" value="1"/>
</dbReference>
<reference evidence="2 3" key="1">
    <citation type="submission" date="2016-10" db="EMBL/GenBank/DDBJ databases">
        <authorList>
            <person name="de Groot N.N."/>
        </authorList>
    </citation>
    <scope>NUCLEOTIDE SEQUENCE [LARGE SCALE GENOMIC DNA]</scope>
    <source>
        <strain evidence="2 3">DSM 22126</strain>
    </source>
</reference>
<dbReference type="InterPro" id="IPR038084">
    <property type="entry name" value="PduO/GlcC-like_sf"/>
</dbReference>
<dbReference type="PIRSF" id="PIRSF008757">
    <property type="entry name" value="UCP008757"/>
    <property type="match status" value="1"/>
</dbReference>
<dbReference type="NCBIfam" id="NF002696">
    <property type="entry name" value="PRK02487.1-5"/>
    <property type="match status" value="1"/>
</dbReference>
<protein>
    <recommendedName>
        <fullName evidence="1">UPF0303 protein SAMN04489860_1422</fullName>
    </recommendedName>
</protein>
<dbReference type="EMBL" id="LT629776">
    <property type="protein sequence ID" value="SDS38057.1"/>
    <property type="molecule type" value="Genomic_DNA"/>
</dbReference>
<dbReference type="Proteomes" id="UP000185663">
    <property type="component" value="Chromosome I"/>
</dbReference>
<proteinExistence type="inferred from homology"/>
<gene>
    <name evidence="2" type="ORF">SAMN04489860_1422</name>
</gene>